<proteinExistence type="predicted"/>
<reference evidence="1" key="1">
    <citation type="submission" date="2018-02" db="EMBL/GenBank/DDBJ databases">
        <title>Rhizophora mucronata_Transcriptome.</title>
        <authorList>
            <person name="Meera S.P."/>
            <person name="Sreeshan A."/>
            <person name="Augustine A."/>
        </authorList>
    </citation>
    <scope>NUCLEOTIDE SEQUENCE</scope>
    <source>
        <tissue evidence="1">Leaf</tissue>
    </source>
</reference>
<sequence>MQWRQNSMVYLKGVLVCPYYWGEKEELLWILMCFDGDGGADECACHGTTSIF</sequence>
<name>A0A2P2P4S9_RHIMU</name>
<protein>
    <submittedName>
        <fullName evidence="1">Uncharacterized protein</fullName>
    </submittedName>
</protein>
<evidence type="ECO:0000313" key="1">
    <source>
        <dbReference type="EMBL" id="MBX49748.1"/>
    </source>
</evidence>
<dbReference type="EMBL" id="GGEC01069264">
    <property type="protein sequence ID" value="MBX49748.1"/>
    <property type="molecule type" value="Transcribed_RNA"/>
</dbReference>
<accession>A0A2P2P4S9</accession>
<dbReference type="AlphaFoldDB" id="A0A2P2P4S9"/>
<organism evidence="1">
    <name type="scientific">Rhizophora mucronata</name>
    <name type="common">Asiatic mangrove</name>
    <dbReference type="NCBI Taxonomy" id="61149"/>
    <lineage>
        <taxon>Eukaryota</taxon>
        <taxon>Viridiplantae</taxon>
        <taxon>Streptophyta</taxon>
        <taxon>Embryophyta</taxon>
        <taxon>Tracheophyta</taxon>
        <taxon>Spermatophyta</taxon>
        <taxon>Magnoliopsida</taxon>
        <taxon>eudicotyledons</taxon>
        <taxon>Gunneridae</taxon>
        <taxon>Pentapetalae</taxon>
        <taxon>rosids</taxon>
        <taxon>fabids</taxon>
        <taxon>Malpighiales</taxon>
        <taxon>Rhizophoraceae</taxon>
        <taxon>Rhizophora</taxon>
    </lineage>
</organism>